<sequence>MASLTPRTYFVRPFSGISSPPNHNYLI</sequence>
<organism evidence="1 2">
    <name type="scientific">Nitrospina gracilis (strain 3/211)</name>
    <dbReference type="NCBI Taxonomy" id="1266370"/>
    <lineage>
        <taxon>Bacteria</taxon>
        <taxon>Pseudomonadati</taxon>
        <taxon>Nitrospinota/Tectimicrobiota group</taxon>
        <taxon>Nitrospinota</taxon>
        <taxon>Nitrospinia</taxon>
        <taxon>Nitrospinales</taxon>
        <taxon>Nitrospinaceae</taxon>
        <taxon>Nitrospina</taxon>
    </lineage>
</organism>
<reference evidence="1 2" key="1">
    <citation type="journal article" date="2013" name="Front. Microbiol.">
        <title>The genome of Nitrospina gracilis illuminates the metabolism and evolution of the major marine nitrite oxidizer.</title>
        <authorList>
            <person name="Luecker S."/>
            <person name="Nowka B."/>
            <person name="Rattei T."/>
            <person name="Spieck E."/>
            <person name="and Daims H."/>
        </authorList>
    </citation>
    <scope>NUCLEOTIDE SEQUENCE [LARGE SCALE GENOMIC DNA]</scope>
    <source>
        <strain evidence="1 2">3/211</strain>
    </source>
</reference>
<accession>M1YYS3</accession>
<proteinExistence type="predicted"/>
<dbReference type="EMBL" id="CAQJ01000050">
    <property type="protein sequence ID" value="CCQ90867.1"/>
    <property type="molecule type" value="Genomic_DNA"/>
</dbReference>
<comment type="caution">
    <text evidence="1">The sequence shown here is derived from an EMBL/GenBank/DDBJ whole genome shotgun (WGS) entry which is preliminary data.</text>
</comment>
<protein>
    <submittedName>
        <fullName evidence="1">Uncharacterized protein</fullName>
    </submittedName>
</protein>
<evidence type="ECO:0000313" key="2">
    <source>
        <dbReference type="Proteomes" id="UP000011704"/>
    </source>
</evidence>
<name>M1YYS3_NITG3</name>
<evidence type="ECO:0000313" key="1">
    <source>
        <dbReference type="EMBL" id="CCQ90867.1"/>
    </source>
</evidence>
<dbReference type="InParanoid" id="M1YYS3"/>
<dbReference type="STRING" id="1266370.NITGR_450002"/>
<dbReference type="HOGENOM" id="CLU_3414852_0_0_0"/>
<gene>
    <name evidence="1" type="ORF">NITGR_450002</name>
</gene>
<dbReference type="Proteomes" id="UP000011704">
    <property type="component" value="Unassembled WGS sequence"/>
</dbReference>
<keyword evidence="2" id="KW-1185">Reference proteome</keyword>
<dbReference type="AlphaFoldDB" id="M1YYS3"/>